<evidence type="ECO:0000313" key="1">
    <source>
        <dbReference type="EMBL" id="OPF19222.1"/>
    </source>
</evidence>
<dbReference type="EMBL" id="MVGR01000003">
    <property type="protein sequence ID" value="OPF19222.1"/>
    <property type="molecule type" value="Genomic_DNA"/>
</dbReference>
<name>A0A1V4BX01_MICAE</name>
<accession>A0A1V4BX01</accession>
<organism evidence="1 2">
    <name type="scientific">Microcystis aeruginosa KW</name>
    <dbReference type="NCBI Taxonomy" id="1960155"/>
    <lineage>
        <taxon>Bacteria</taxon>
        <taxon>Bacillati</taxon>
        <taxon>Cyanobacteriota</taxon>
        <taxon>Cyanophyceae</taxon>
        <taxon>Oscillatoriophycideae</taxon>
        <taxon>Chroococcales</taxon>
        <taxon>Microcystaceae</taxon>
        <taxon>Microcystis</taxon>
    </lineage>
</organism>
<sequence length="168" mass="19438">MVGQPYCVKGINNVMNDTNLEQIFLQALERCLSLVDYQSQPTNLAWSAIELFAEVGRFPQMLRQFCDQYRERVAAADRAIEDYASSVDNWTVKGTIFGAQDQCNILHFFLNVHTKKFKFFRGENWTPQLICEFLQEWKGIDLFSLIADNQELVETGKNPPLGKQPLFY</sequence>
<reference evidence="1 2" key="1">
    <citation type="submission" date="2017-02" db="EMBL/GenBank/DDBJ databases">
        <title>Genome sequence of Microcystis aeruginosa KW.</title>
        <authorList>
            <person name="Oh H.-M."/>
            <person name="Ahn C.-Y."/>
            <person name="Jeong H."/>
            <person name="Srivastava A."/>
            <person name="Lee H.-G."/>
            <person name="Kang S.-R."/>
        </authorList>
    </citation>
    <scope>NUCLEOTIDE SEQUENCE [LARGE SCALE GENOMIC DNA]</scope>
    <source>
        <strain evidence="1 2">KW</strain>
    </source>
</reference>
<proteinExistence type="predicted"/>
<dbReference type="Proteomes" id="UP000189835">
    <property type="component" value="Unassembled WGS sequence"/>
</dbReference>
<protein>
    <submittedName>
        <fullName evidence="1">Uncharacterized protein</fullName>
    </submittedName>
</protein>
<dbReference type="AlphaFoldDB" id="A0A1V4BX01"/>
<gene>
    <name evidence="1" type="ORF">B1L04_07560</name>
</gene>
<comment type="caution">
    <text evidence="1">The sequence shown here is derived from an EMBL/GenBank/DDBJ whole genome shotgun (WGS) entry which is preliminary data.</text>
</comment>
<evidence type="ECO:0000313" key="2">
    <source>
        <dbReference type="Proteomes" id="UP000189835"/>
    </source>
</evidence>